<reference evidence="5 6" key="1">
    <citation type="journal article" date="2008" name="Nature">
        <title>Genome analysis of the platypus reveals unique signatures of evolution.</title>
        <authorList>
            <person name="Warren W.C."/>
            <person name="Hillier L.W."/>
            <person name="Marshall Graves J.A."/>
            <person name="Birney E."/>
            <person name="Ponting C.P."/>
            <person name="Grutzner F."/>
            <person name="Belov K."/>
            <person name="Miller W."/>
            <person name="Clarke L."/>
            <person name="Chinwalla A.T."/>
            <person name="Yang S.P."/>
            <person name="Heger A."/>
            <person name="Locke D.P."/>
            <person name="Miethke P."/>
            <person name="Waters P.D."/>
            <person name="Veyrunes F."/>
            <person name="Fulton L."/>
            <person name="Fulton B."/>
            <person name="Graves T."/>
            <person name="Wallis J."/>
            <person name="Puente X.S."/>
            <person name="Lopez-Otin C."/>
            <person name="Ordonez G.R."/>
            <person name="Eichler E.E."/>
            <person name="Chen L."/>
            <person name="Cheng Z."/>
            <person name="Deakin J.E."/>
            <person name="Alsop A."/>
            <person name="Thompson K."/>
            <person name="Kirby P."/>
            <person name="Papenfuss A.T."/>
            <person name="Wakefield M.J."/>
            <person name="Olender T."/>
            <person name="Lancet D."/>
            <person name="Huttley G.A."/>
            <person name="Smit A.F."/>
            <person name="Pask A."/>
            <person name="Temple-Smith P."/>
            <person name="Batzer M.A."/>
            <person name="Walker J.A."/>
            <person name="Konkel M.K."/>
            <person name="Harris R.S."/>
            <person name="Whittington C.M."/>
            <person name="Wong E.S."/>
            <person name="Gemmell N.J."/>
            <person name="Buschiazzo E."/>
            <person name="Vargas Jentzsch I.M."/>
            <person name="Merkel A."/>
            <person name="Schmitz J."/>
            <person name="Zemann A."/>
            <person name="Churakov G."/>
            <person name="Kriegs J.O."/>
            <person name="Brosius J."/>
            <person name="Murchison E.P."/>
            <person name="Sachidanandam R."/>
            <person name="Smith C."/>
            <person name="Hannon G.J."/>
            <person name="Tsend-Ayush E."/>
            <person name="McMillan D."/>
            <person name="Attenborough R."/>
            <person name="Rens W."/>
            <person name="Ferguson-Smith M."/>
            <person name="Lefevre C.M."/>
            <person name="Sharp J.A."/>
            <person name="Nicholas K.R."/>
            <person name="Ray D.A."/>
            <person name="Kube M."/>
            <person name="Reinhardt R."/>
            <person name="Pringle T.H."/>
            <person name="Taylor J."/>
            <person name="Jones R.C."/>
            <person name="Nixon B."/>
            <person name="Dacheux J.L."/>
            <person name="Niwa H."/>
            <person name="Sekita Y."/>
            <person name="Huang X."/>
            <person name="Stark A."/>
            <person name="Kheradpour P."/>
            <person name="Kellis M."/>
            <person name="Flicek P."/>
            <person name="Chen Y."/>
            <person name="Webber C."/>
            <person name="Hardison R."/>
            <person name="Nelson J."/>
            <person name="Hallsworth-Pepin K."/>
            <person name="Delehaunty K."/>
            <person name="Markovic C."/>
            <person name="Minx P."/>
            <person name="Feng Y."/>
            <person name="Kremitzki C."/>
            <person name="Mitreva M."/>
            <person name="Glasscock J."/>
            <person name="Wylie T."/>
            <person name="Wohldmann P."/>
            <person name="Thiru P."/>
            <person name="Nhan M.N."/>
            <person name="Pohl C.S."/>
            <person name="Smith S.M."/>
            <person name="Hou S."/>
            <person name="Nefedov M."/>
            <person name="de Jong P.J."/>
            <person name="Renfree M.B."/>
            <person name="Mardis E.R."/>
            <person name="Wilson R.K."/>
        </authorList>
    </citation>
    <scope>NUCLEOTIDE SEQUENCE [LARGE SCALE GENOMIC DNA]</scope>
    <source>
        <strain evidence="5 6">Glennie</strain>
    </source>
</reference>
<dbReference type="GO" id="GO:0060828">
    <property type="term" value="P:regulation of canonical Wnt signaling pathway"/>
    <property type="evidence" value="ECO:0007669"/>
    <property type="project" value="InterPro"/>
</dbReference>
<feature type="region of interest" description="Disordered" evidence="3">
    <location>
        <begin position="1"/>
        <end position="154"/>
    </location>
</feature>
<dbReference type="InterPro" id="IPR023231">
    <property type="entry name" value="GSKIP_dom_sf"/>
</dbReference>
<dbReference type="SUPFAM" id="SSF103107">
    <property type="entry name" value="Hypothetical protein c14orf129, hspc210"/>
    <property type="match status" value="1"/>
</dbReference>
<dbReference type="Gene3D" id="3.30.2280.10">
    <property type="entry name" value="Hypothetical protein (hspc210)"/>
    <property type="match status" value="1"/>
</dbReference>
<feature type="compositionally biased region" description="Pro residues" evidence="3">
    <location>
        <begin position="76"/>
        <end position="88"/>
    </location>
</feature>
<feature type="compositionally biased region" description="Basic and acidic residues" evidence="3">
    <location>
        <begin position="33"/>
        <end position="43"/>
    </location>
</feature>
<organism evidence="5 6">
    <name type="scientific">Ornithorhynchus anatinus</name>
    <name type="common">Duckbill platypus</name>
    <dbReference type="NCBI Taxonomy" id="9258"/>
    <lineage>
        <taxon>Eukaryota</taxon>
        <taxon>Metazoa</taxon>
        <taxon>Chordata</taxon>
        <taxon>Craniata</taxon>
        <taxon>Vertebrata</taxon>
        <taxon>Euteleostomi</taxon>
        <taxon>Mammalia</taxon>
        <taxon>Monotremata</taxon>
        <taxon>Ornithorhynchidae</taxon>
        <taxon>Ornithorhynchus</taxon>
    </lineage>
</organism>
<dbReference type="PANTHER" id="PTHR12490">
    <property type="entry name" value="GSK3B-INTERACTING PROTEIN"/>
    <property type="match status" value="1"/>
</dbReference>
<feature type="compositionally biased region" description="Gly residues" evidence="3">
    <location>
        <begin position="45"/>
        <end position="55"/>
    </location>
</feature>
<dbReference type="AlphaFoldDB" id="A0A6I8NIP7"/>
<dbReference type="Proteomes" id="UP000002279">
    <property type="component" value="Chromosome 1"/>
</dbReference>
<feature type="region of interest" description="Disordered" evidence="3">
    <location>
        <begin position="168"/>
        <end position="197"/>
    </location>
</feature>
<evidence type="ECO:0000256" key="3">
    <source>
        <dbReference type="SAM" id="MobiDB-lite"/>
    </source>
</evidence>
<keyword evidence="6" id="KW-1185">Reference proteome</keyword>
<evidence type="ECO:0000259" key="4">
    <source>
        <dbReference type="Pfam" id="PF05303"/>
    </source>
</evidence>
<dbReference type="Pfam" id="PF05303">
    <property type="entry name" value="GSKIP_dom"/>
    <property type="match status" value="1"/>
</dbReference>
<feature type="compositionally biased region" description="Pro residues" evidence="3">
    <location>
        <begin position="13"/>
        <end position="27"/>
    </location>
</feature>
<reference evidence="5" key="2">
    <citation type="submission" date="2025-08" db="UniProtKB">
        <authorList>
            <consortium name="Ensembl"/>
        </authorList>
    </citation>
    <scope>IDENTIFICATION</scope>
    <source>
        <strain evidence="5">Glennie</strain>
    </source>
</reference>
<evidence type="ECO:0000256" key="1">
    <source>
        <dbReference type="ARBA" id="ARBA00009571"/>
    </source>
</evidence>
<dbReference type="InterPro" id="IPR007967">
    <property type="entry name" value="GSKIP_dom"/>
</dbReference>
<feature type="compositionally biased region" description="Pro residues" evidence="3">
    <location>
        <begin position="96"/>
        <end position="106"/>
    </location>
</feature>
<comment type="subunit">
    <text evidence="2">Forms a complex composed of PRKAR2A or PRKAR2B, GSK3B and GSKIP through GSKIP interaction; facilitates PKA-induced phosphorylation of GSK3B leading to GSK3B inactivation; recruits DNM1L through GSK3B for PKA-mediated phosphorylation of DNM1L; promotes beta-catenin degradation through GSK3B-induced phosphorylation of beta-catenin; stabilizes beta-catenin and enhances Wnt-induced signaling through PKA-induced phosphorylation of beta-catenin. Interacts with GSK3B; induces GSK3B-mediated phosphorylation of GSKIP and inhibits GSK3B kinase activity.</text>
</comment>
<comment type="similarity">
    <text evidence="1">Belongs to the GSKIP family.</text>
</comment>
<dbReference type="Ensembl" id="ENSOANT00000069178.1">
    <property type="protein sequence ID" value="ENSOANP00000041007.1"/>
    <property type="gene ID" value="ENSOANG00000037310.1"/>
</dbReference>
<feature type="domain" description="GSKIP" evidence="4">
    <location>
        <begin position="241"/>
        <end position="340"/>
    </location>
</feature>
<dbReference type="GO" id="GO:0030111">
    <property type="term" value="P:regulation of Wnt signaling pathway"/>
    <property type="evidence" value="ECO:0000318"/>
    <property type="project" value="GO_Central"/>
</dbReference>
<accession>A0A6I8NIP7</accession>
<feature type="compositionally biased region" description="Low complexity" evidence="3">
    <location>
        <begin position="107"/>
        <end position="123"/>
    </location>
</feature>
<sequence>MPPQAGGGGAGGSPPPTPHAPPPPPPGAAAGRRLPEALRDPSRDGGAGGAGGGRGVHYAPGALRAGRPGRHLGEEPAPPPPGSPPPCRPRLRMRPLPSPLHRPPAGPSRAGAPARGAAQGPARGRARDAAGDRRAALPGDRRAGGRAALPRVSRARARARRGEVAFEAPAVTSQRAASARGGRRKRRRPTTTGAPAVAEAGYSTDNTLVWWLLTGQGRTQTRLEEDPEFKDFEGTDVKDMRLEAEAVVNDVLFAVSNMFVSKNLPCADDVAYINVETRERNRYCLELTEAGLRVVGYAFDEADDNIQTPYHETVYSLLDSLSPAYREAFGNALLQRLEALKKDGQS</sequence>
<dbReference type="GO" id="GO:0005737">
    <property type="term" value="C:cytoplasm"/>
    <property type="evidence" value="ECO:0000318"/>
    <property type="project" value="GO_Central"/>
</dbReference>
<dbReference type="GO" id="GO:0051018">
    <property type="term" value="F:protein kinase A binding"/>
    <property type="evidence" value="ECO:0000318"/>
    <property type="project" value="GO_Central"/>
</dbReference>
<feature type="compositionally biased region" description="Basic and acidic residues" evidence="3">
    <location>
        <begin position="125"/>
        <end position="143"/>
    </location>
</feature>
<name>A0A6I8NIP7_ORNAN</name>
<evidence type="ECO:0000313" key="6">
    <source>
        <dbReference type="Proteomes" id="UP000002279"/>
    </source>
</evidence>
<dbReference type="GO" id="GO:0019207">
    <property type="term" value="F:kinase regulator activity"/>
    <property type="evidence" value="ECO:0000318"/>
    <property type="project" value="GO_Central"/>
</dbReference>
<feature type="compositionally biased region" description="Gly residues" evidence="3">
    <location>
        <begin position="1"/>
        <end position="12"/>
    </location>
</feature>
<dbReference type="PANTHER" id="PTHR12490:SF4">
    <property type="entry name" value="GSK3B-INTERACTING PROTEIN"/>
    <property type="match status" value="1"/>
</dbReference>
<proteinExistence type="inferred from homology"/>
<protein>
    <recommendedName>
        <fullName evidence="4">GSKIP domain-containing protein</fullName>
    </recommendedName>
</protein>
<evidence type="ECO:0000313" key="5">
    <source>
        <dbReference type="Ensembl" id="ENSOANP00000041007.1"/>
    </source>
</evidence>
<dbReference type="Bgee" id="ENSOANG00000037310">
    <property type="expression patterns" value="Expressed in fibroblast and 8 other cell types or tissues"/>
</dbReference>
<reference evidence="5" key="3">
    <citation type="submission" date="2025-09" db="UniProtKB">
        <authorList>
            <consortium name="Ensembl"/>
        </authorList>
    </citation>
    <scope>IDENTIFICATION</scope>
    <source>
        <strain evidence="5">Glennie</strain>
    </source>
</reference>
<dbReference type="InParanoid" id="A0A6I8NIP7"/>
<evidence type="ECO:0000256" key="2">
    <source>
        <dbReference type="ARBA" id="ARBA00046434"/>
    </source>
</evidence>
<dbReference type="GeneTree" id="ENSGT00390000009517"/>
<dbReference type="InterPro" id="IPR037395">
    <property type="entry name" value="GSKIP"/>
</dbReference>